<protein>
    <submittedName>
        <fullName evidence="1">Uncharacterized protein</fullName>
    </submittedName>
</protein>
<dbReference type="RefSeq" id="WP_192769869.1">
    <property type="nucleotide sequence ID" value="NZ_JADBEB010000001.1"/>
</dbReference>
<gene>
    <name evidence="1" type="ORF">H4W31_006260</name>
</gene>
<sequence length="99" mass="10724">MTDVTAALLTAFPAEAVVRGQSVLFGVPDAARVIDFLRSRNWRVLGVDGFHTDGSGFRPDLDRIADLSEATHGTESAGRVVDAWQDDPTLYVEFTISAD</sequence>
<accession>A0A927R0U9</accession>
<keyword evidence="2" id="KW-1185">Reference proteome</keyword>
<evidence type="ECO:0000313" key="1">
    <source>
        <dbReference type="EMBL" id="MBE1490622.1"/>
    </source>
</evidence>
<dbReference type="Proteomes" id="UP000649753">
    <property type="component" value="Unassembled WGS sequence"/>
</dbReference>
<comment type="caution">
    <text evidence="1">The sequence shown here is derived from an EMBL/GenBank/DDBJ whole genome shotgun (WGS) entry which is preliminary data.</text>
</comment>
<evidence type="ECO:0000313" key="2">
    <source>
        <dbReference type="Proteomes" id="UP000649753"/>
    </source>
</evidence>
<reference evidence="1" key="1">
    <citation type="submission" date="2020-10" db="EMBL/GenBank/DDBJ databases">
        <title>Sequencing the genomes of 1000 actinobacteria strains.</title>
        <authorList>
            <person name="Klenk H.-P."/>
        </authorList>
    </citation>
    <scope>NUCLEOTIDE SEQUENCE</scope>
    <source>
        <strain evidence="1">DSM 46832</strain>
    </source>
</reference>
<proteinExistence type="predicted"/>
<name>A0A927R0U9_9ACTN</name>
<dbReference type="EMBL" id="JADBEB010000001">
    <property type="protein sequence ID" value="MBE1490622.1"/>
    <property type="molecule type" value="Genomic_DNA"/>
</dbReference>
<organism evidence="1 2">
    <name type="scientific">Plantactinospora soyae</name>
    <dbReference type="NCBI Taxonomy" id="1544732"/>
    <lineage>
        <taxon>Bacteria</taxon>
        <taxon>Bacillati</taxon>
        <taxon>Actinomycetota</taxon>
        <taxon>Actinomycetes</taxon>
        <taxon>Micromonosporales</taxon>
        <taxon>Micromonosporaceae</taxon>
        <taxon>Plantactinospora</taxon>
    </lineage>
</organism>
<dbReference type="AlphaFoldDB" id="A0A927R0U9"/>